<dbReference type="PANTHER" id="PTHR21625">
    <property type="entry name" value="NYD-SP28 PROTEIN"/>
    <property type="match status" value="1"/>
</dbReference>
<dbReference type="GO" id="GO:0005858">
    <property type="term" value="C:axonemal dynein complex"/>
    <property type="evidence" value="ECO:0007669"/>
    <property type="project" value="InterPro"/>
</dbReference>
<dbReference type="InterPro" id="IPR039750">
    <property type="entry name" value="DRC1/DRC2"/>
</dbReference>
<comment type="similarity">
    <text evidence="9">Belongs to the DRC2 family.</text>
</comment>
<evidence type="ECO:0000256" key="5">
    <source>
        <dbReference type="ARBA" id="ARBA00023069"/>
    </source>
</evidence>
<keyword evidence="7" id="KW-0966">Cell projection</keyword>
<dbReference type="AlphaFoldDB" id="A0AAW1UAG1"/>
<evidence type="ECO:0000256" key="7">
    <source>
        <dbReference type="ARBA" id="ARBA00023273"/>
    </source>
</evidence>
<evidence type="ECO:0000313" key="15">
    <source>
        <dbReference type="EMBL" id="KAK9876901.1"/>
    </source>
</evidence>
<keyword evidence="2" id="KW-0963">Cytoplasm</keyword>
<comment type="caution">
    <text evidence="15">The sequence shown here is derived from an EMBL/GenBank/DDBJ whole genome shotgun (WGS) entry which is preliminary data.</text>
</comment>
<protein>
    <recommendedName>
        <fullName evidence="10">Dynein regulatory complex subunit 2</fullName>
    </recommendedName>
    <alternativeName>
        <fullName evidence="11">Coiled-coil domain-containing protein 65</fullName>
    </alternativeName>
</protein>
<dbReference type="GO" id="GO:0003352">
    <property type="term" value="P:regulation of cilium movement"/>
    <property type="evidence" value="ECO:0007669"/>
    <property type="project" value="TreeGrafter"/>
</dbReference>
<comment type="subcellular location">
    <subcellularLocation>
        <location evidence="1">Cytoplasm</location>
        <location evidence="1">Cytoskeleton</location>
        <location evidence="1">Flagellum axoneme</location>
    </subcellularLocation>
    <subcellularLocation>
        <location evidence="8">Cytoplasm</location>
        <location evidence="8">Cytoskeleton</location>
        <location evidence="8">Flagellum basal body</location>
    </subcellularLocation>
</comment>
<evidence type="ECO:0000256" key="12">
    <source>
        <dbReference type="ARBA" id="ARBA00045865"/>
    </source>
</evidence>
<keyword evidence="16" id="KW-1185">Reference proteome</keyword>
<keyword evidence="3" id="KW-0282">Flagellum</keyword>
<dbReference type="Pfam" id="PF14772">
    <property type="entry name" value="NYD-SP28"/>
    <property type="match status" value="1"/>
</dbReference>
<proteinExistence type="inferred from homology"/>
<sequence length="447" mass="53960">MPPNKLRLSKKQKRLERKRREIEKKRSNFLEYLRREIKYGNITRRRYEKKWKELLTKLSLEKTREDLEYSWQSFEWMLDMKDFVISKLMDELKKANDQATTSLENHIARIEMFMSQYKKVLESMHTDYLKELENLKAYYKVQDEEYAKANELQQNVLKSVLFRMEQDTGMFFKEQMAEKYIFFESRTNEYLNASEQLETDFDRKIGKIWSKCEEAYNAYMRAYKRKTKEFQNYCEAYKEALESNDRNLRIIVHLGKVQKALQAKLENLYNIYGRRLDHLTVDLERYRRVLSTLVGKVTADMDADDAHIKLVVSCCVKTLDYLERLTRKGELLEKMMWCNKKYETLHEKVLPYPTGKSALKAKKEINVKLLLFHFKMANVNSTRMALNEEKKFLKLENTMLTKKLENYCRGYQSCVYENAKYRQKSRDNSIYRCRLPERSFKNSKLNL</sequence>
<organism evidence="15 16">
    <name type="scientific">Henosepilachna vigintioctopunctata</name>
    <dbReference type="NCBI Taxonomy" id="420089"/>
    <lineage>
        <taxon>Eukaryota</taxon>
        <taxon>Metazoa</taxon>
        <taxon>Ecdysozoa</taxon>
        <taxon>Arthropoda</taxon>
        <taxon>Hexapoda</taxon>
        <taxon>Insecta</taxon>
        <taxon>Pterygota</taxon>
        <taxon>Neoptera</taxon>
        <taxon>Endopterygota</taxon>
        <taxon>Coleoptera</taxon>
        <taxon>Polyphaga</taxon>
        <taxon>Cucujiformia</taxon>
        <taxon>Coccinelloidea</taxon>
        <taxon>Coccinellidae</taxon>
        <taxon>Epilachninae</taxon>
        <taxon>Epilachnini</taxon>
        <taxon>Henosepilachna</taxon>
    </lineage>
</organism>
<evidence type="ECO:0000256" key="11">
    <source>
        <dbReference type="ARBA" id="ARBA00041517"/>
    </source>
</evidence>
<feature type="coiled-coil region" evidence="13">
    <location>
        <begin position="5"/>
        <end position="35"/>
    </location>
</feature>
<accession>A0AAW1UAG1</accession>
<dbReference type="EMBL" id="JARQZJ010000039">
    <property type="protein sequence ID" value="KAK9876901.1"/>
    <property type="molecule type" value="Genomic_DNA"/>
</dbReference>
<gene>
    <name evidence="15" type="ORF">WA026_015937</name>
</gene>
<evidence type="ECO:0000256" key="13">
    <source>
        <dbReference type="SAM" id="Coils"/>
    </source>
</evidence>
<feature type="domain" description="Dynein regulatory complex protein 1/2 N-terminal" evidence="14">
    <location>
        <begin position="11"/>
        <end position="109"/>
    </location>
</feature>
<evidence type="ECO:0000256" key="4">
    <source>
        <dbReference type="ARBA" id="ARBA00023054"/>
    </source>
</evidence>
<evidence type="ECO:0000256" key="8">
    <source>
        <dbReference type="ARBA" id="ARBA00037841"/>
    </source>
</evidence>
<evidence type="ECO:0000259" key="14">
    <source>
        <dbReference type="Pfam" id="PF14772"/>
    </source>
</evidence>
<name>A0AAW1UAG1_9CUCU</name>
<evidence type="ECO:0000313" key="16">
    <source>
        <dbReference type="Proteomes" id="UP001431783"/>
    </source>
</evidence>
<evidence type="ECO:0000256" key="2">
    <source>
        <dbReference type="ARBA" id="ARBA00022490"/>
    </source>
</evidence>
<reference evidence="15 16" key="1">
    <citation type="submission" date="2023-03" db="EMBL/GenBank/DDBJ databases">
        <title>Genome insight into feeding habits of ladybird beetles.</title>
        <authorList>
            <person name="Li H.-S."/>
            <person name="Huang Y.-H."/>
            <person name="Pang H."/>
        </authorList>
    </citation>
    <scope>NUCLEOTIDE SEQUENCE [LARGE SCALE GENOMIC DNA]</scope>
    <source>
        <strain evidence="15">SYSU_2023b</strain>
        <tissue evidence="15">Whole body</tissue>
    </source>
</reference>
<evidence type="ECO:0000256" key="6">
    <source>
        <dbReference type="ARBA" id="ARBA00023212"/>
    </source>
</evidence>
<dbReference type="GO" id="GO:0060285">
    <property type="term" value="P:cilium-dependent cell motility"/>
    <property type="evidence" value="ECO:0007669"/>
    <property type="project" value="TreeGrafter"/>
</dbReference>
<evidence type="ECO:0000256" key="3">
    <source>
        <dbReference type="ARBA" id="ARBA00022846"/>
    </source>
</evidence>
<keyword evidence="4 13" id="KW-0175">Coiled coil</keyword>
<comment type="function">
    <text evidence="12">Component of the nexin-dynein regulatory complex (N-DRC), a key regulator of ciliary/flagellar motility which maintains the alignment and integrity of the distal axoneme and regulates microtubule sliding in motile axonemes. Plays a critical role in the assembly of N-DRC and also stabilizes the assembly of multiple inner dynein arms and radial spokes. Coassembles with DRC1 to form a central scaffold needed for assembly of the N-DRC and its attachment to the outer doublet microtubules.</text>
</comment>
<keyword evidence="5" id="KW-0969">Cilium</keyword>
<dbReference type="PANTHER" id="PTHR21625:SF0">
    <property type="entry name" value="DYNEIN REGULATORY COMPLEX SUBUNIT 2"/>
    <property type="match status" value="1"/>
</dbReference>
<evidence type="ECO:0000256" key="1">
    <source>
        <dbReference type="ARBA" id="ARBA00004611"/>
    </source>
</evidence>
<evidence type="ECO:0000256" key="10">
    <source>
        <dbReference type="ARBA" id="ARBA00040899"/>
    </source>
</evidence>
<dbReference type="Proteomes" id="UP001431783">
    <property type="component" value="Unassembled WGS sequence"/>
</dbReference>
<evidence type="ECO:0000256" key="9">
    <source>
        <dbReference type="ARBA" id="ARBA00038424"/>
    </source>
</evidence>
<dbReference type="GO" id="GO:0070286">
    <property type="term" value="P:axonemal dynein complex assembly"/>
    <property type="evidence" value="ECO:0007669"/>
    <property type="project" value="InterPro"/>
</dbReference>
<dbReference type="InterPro" id="IPR039505">
    <property type="entry name" value="DRC1/2_N"/>
</dbReference>
<keyword evidence="6" id="KW-0206">Cytoskeleton</keyword>